<organism evidence="7 8">
    <name type="scientific">Porites lobata</name>
    <dbReference type="NCBI Taxonomy" id="104759"/>
    <lineage>
        <taxon>Eukaryota</taxon>
        <taxon>Metazoa</taxon>
        <taxon>Cnidaria</taxon>
        <taxon>Anthozoa</taxon>
        <taxon>Hexacorallia</taxon>
        <taxon>Scleractinia</taxon>
        <taxon>Fungiina</taxon>
        <taxon>Poritidae</taxon>
        <taxon>Porites</taxon>
    </lineage>
</organism>
<reference evidence="7 8" key="1">
    <citation type="submission" date="2022-05" db="EMBL/GenBank/DDBJ databases">
        <authorList>
            <consortium name="Genoscope - CEA"/>
            <person name="William W."/>
        </authorList>
    </citation>
    <scope>NUCLEOTIDE SEQUENCE [LARGE SCALE GENOMIC DNA]</scope>
</reference>
<comment type="similarity">
    <text evidence="1 4">Belongs to the PCNA family.</text>
</comment>
<evidence type="ECO:0000313" key="7">
    <source>
        <dbReference type="EMBL" id="CAH3168646.1"/>
    </source>
</evidence>
<dbReference type="SUPFAM" id="SSF55979">
    <property type="entry name" value="DNA clamp"/>
    <property type="match status" value="2"/>
</dbReference>
<evidence type="ECO:0000256" key="2">
    <source>
        <dbReference type="ARBA" id="ARBA00023125"/>
    </source>
</evidence>
<evidence type="ECO:0000313" key="8">
    <source>
        <dbReference type="Proteomes" id="UP001159405"/>
    </source>
</evidence>
<evidence type="ECO:0000256" key="3">
    <source>
        <dbReference type="RuleBase" id="RU000641"/>
    </source>
</evidence>
<sequence>MFEARLAQGSVLKKILEAIKDLVPHANWDCSDTGISVQAMDSSHVSLVSLSLSHDGFEQPYRCDRNITLGMDTPTLSKVLKCASNDDSITIKAEDSSDTVSFVFESRNQERVCDYSIKLMDIDSEHLGIPDQEYDAVVHMPSSEFQRICRDLTQIGDSVKINCTKEGVKFSASGDLGEGNILLKQSASVDKEEEQVSIELNEPVELTFALRYLNFFTKASPLSSTVTMSLKDDVPLVLDYRIGEMGNLKYYLAPKIDEDEPMTNED</sequence>
<comment type="caution">
    <text evidence="7">The sequence shown here is derived from an EMBL/GenBank/DDBJ whole genome shotgun (WGS) entry which is preliminary data.</text>
</comment>
<accession>A0ABN8QQ22</accession>
<dbReference type="PANTHER" id="PTHR11352">
    <property type="entry name" value="PROLIFERATING CELL NUCLEAR ANTIGEN"/>
    <property type="match status" value="1"/>
</dbReference>
<comment type="subcellular location">
    <subcellularLocation>
        <location evidence="3">Nucleus</location>
    </subcellularLocation>
</comment>
<name>A0ABN8QQ22_9CNID</name>
<keyword evidence="2 4" id="KW-0238">DNA-binding</keyword>
<dbReference type="InterPro" id="IPR022649">
    <property type="entry name" value="Pr_cel_nuc_antig_C"/>
</dbReference>
<dbReference type="InterPro" id="IPR022659">
    <property type="entry name" value="Pr_cel_nuc_antig_CS"/>
</dbReference>
<dbReference type="CDD" id="cd00577">
    <property type="entry name" value="PCNA"/>
    <property type="match status" value="1"/>
</dbReference>
<evidence type="ECO:0000256" key="1">
    <source>
        <dbReference type="ARBA" id="ARBA00010462"/>
    </source>
</evidence>
<dbReference type="HAMAP" id="MF_00317">
    <property type="entry name" value="DNApol_clamp_arch"/>
    <property type="match status" value="1"/>
</dbReference>
<feature type="domain" description="Proliferating cell nuclear antigen PCNA C-terminal" evidence="6">
    <location>
        <begin position="128"/>
        <end position="255"/>
    </location>
</feature>
<dbReference type="InterPro" id="IPR022648">
    <property type="entry name" value="Pr_cel_nuc_antig_N"/>
</dbReference>
<keyword evidence="3" id="KW-0539">Nucleus</keyword>
<dbReference type="InterPro" id="IPR000730">
    <property type="entry name" value="Pr_cel_nuc_antig"/>
</dbReference>
<proteinExistence type="inferred from homology"/>
<dbReference type="Pfam" id="PF02747">
    <property type="entry name" value="PCNA_C"/>
    <property type="match status" value="1"/>
</dbReference>
<keyword evidence="8" id="KW-1185">Reference proteome</keyword>
<gene>
    <name evidence="7" type="ORF">PLOB_00009418</name>
</gene>
<dbReference type="Pfam" id="PF00705">
    <property type="entry name" value="PCNA_N"/>
    <property type="match status" value="1"/>
</dbReference>
<dbReference type="PRINTS" id="PR00339">
    <property type="entry name" value="PCNACYCLIN"/>
</dbReference>
<evidence type="ECO:0000256" key="4">
    <source>
        <dbReference type="RuleBase" id="RU003671"/>
    </source>
</evidence>
<keyword evidence="4" id="KW-0235">DNA replication</keyword>
<evidence type="ECO:0000259" key="5">
    <source>
        <dbReference type="Pfam" id="PF00705"/>
    </source>
</evidence>
<protein>
    <recommendedName>
        <fullName evidence="3">DNA sliding clamp PCNA</fullName>
    </recommendedName>
</protein>
<dbReference type="PANTHER" id="PTHR11352:SF0">
    <property type="entry name" value="PROLIFERATING CELL NUCLEAR ANTIGEN"/>
    <property type="match status" value="1"/>
</dbReference>
<dbReference type="NCBIfam" id="TIGR00590">
    <property type="entry name" value="pcna"/>
    <property type="match status" value="1"/>
</dbReference>
<dbReference type="InterPro" id="IPR046938">
    <property type="entry name" value="DNA_clamp_sf"/>
</dbReference>
<dbReference type="Gene3D" id="3.10.150.10">
    <property type="entry name" value="DNA Polymerase III, subunit A, domain 2"/>
    <property type="match status" value="2"/>
</dbReference>
<feature type="domain" description="Proliferating cell nuclear antigen PCNA N-terminal" evidence="5">
    <location>
        <begin position="1"/>
        <end position="124"/>
    </location>
</feature>
<dbReference type="EMBL" id="CALNXK010000146">
    <property type="protein sequence ID" value="CAH3168646.1"/>
    <property type="molecule type" value="Genomic_DNA"/>
</dbReference>
<evidence type="ECO:0000259" key="6">
    <source>
        <dbReference type="Pfam" id="PF02747"/>
    </source>
</evidence>
<dbReference type="PROSITE" id="PS01251">
    <property type="entry name" value="PCNA_1"/>
    <property type="match status" value="1"/>
</dbReference>
<comment type="function">
    <text evidence="3">This protein is an auxiliary protein of DNA polymerase delta and is involved in the control of eukaryotic DNA replication by increasing the polymerase's processivity during elongation of the leading strand.</text>
</comment>
<dbReference type="Proteomes" id="UP001159405">
    <property type="component" value="Unassembled WGS sequence"/>
</dbReference>